<evidence type="ECO:0000313" key="1">
    <source>
        <dbReference type="EMBL" id="CAG8779129.1"/>
    </source>
</evidence>
<proteinExistence type="predicted"/>
<sequence>FKDKVFCEISLYAIKIWKNFGGKTSSCKILLSQLRKYSENIISYNIEYVDNYDTPEIWWQTCRQPDNYI</sequence>
<feature type="non-terminal residue" evidence="1">
    <location>
        <position position="1"/>
    </location>
</feature>
<organism evidence="1 2">
    <name type="scientific">Cetraspora pellucida</name>
    <dbReference type="NCBI Taxonomy" id="1433469"/>
    <lineage>
        <taxon>Eukaryota</taxon>
        <taxon>Fungi</taxon>
        <taxon>Fungi incertae sedis</taxon>
        <taxon>Mucoromycota</taxon>
        <taxon>Glomeromycotina</taxon>
        <taxon>Glomeromycetes</taxon>
        <taxon>Diversisporales</taxon>
        <taxon>Gigasporaceae</taxon>
        <taxon>Cetraspora</taxon>
    </lineage>
</organism>
<gene>
    <name evidence="1" type="ORF">SPELUC_LOCUS16277</name>
</gene>
<evidence type="ECO:0000313" key="2">
    <source>
        <dbReference type="Proteomes" id="UP000789366"/>
    </source>
</evidence>
<keyword evidence="2" id="KW-1185">Reference proteome</keyword>
<comment type="caution">
    <text evidence="1">The sequence shown here is derived from an EMBL/GenBank/DDBJ whole genome shotgun (WGS) entry which is preliminary data.</text>
</comment>
<dbReference type="Proteomes" id="UP000789366">
    <property type="component" value="Unassembled WGS sequence"/>
</dbReference>
<reference evidence="1" key="1">
    <citation type="submission" date="2021-06" db="EMBL/GenBank/DDBJ databases">
        <authorList>
            <person name="Kallberg Y."/>
            <person name="Tangrot J."/>
            <person name="Rosling A."/>
        </authorList>
    </citation>
    <scope>NUCLEOTIDE SEQUENCE</scope>
    <source>
        <strain evidence="1">28 12/20/2015</strain>
    </source>
</reference>
<name>A0ACA9R7D9_9GLOM</name>
<dbReference type="EMBL" id="CAJVPW010059174">
    <property type="protein sequence ID" value="CAG8779129.1"/>
    <property type="molecule type" value="Genomic_DNA"/>
</dbReference>
<protein>
    <submittedName>
        <fullName evidence="1">14621_t:CDS:1</fullName>
    </submittedName>
</protein>
<accession>A0ACA9R7D9</accession>